<dbReference type="PANTHER" id="PTHR38474:SF1">
    <property type="entry name" value="SLR0299 PROTEIN"/>
    <property type="match status" value="1"/>
</dbReference>
<protein>
    <submittedName>
        <fullName evidence="1">Chloramphenicol acetyltransferase</fullName>
    </submittedName>
</protein>
<dbReference type="Proteomes" id="UP001062263">
    <property type="component" value="Chromosome"/>
</dbReference>
<gene>
    <name evidence="1" type="ORF">Abiwalacus_05780</name>
</gene>
<reference evidence="1" key="1">
    <citation type="submission" date="2022-06" db="EMBL/GenBank/DDBJ databases">
        <title>Akkermansia biwalacus sp. nov., an anaerobic mucin-degrading bacterium isolated from human intestine.</title>
        <authorList>
            <person name="Kobayashi Y."/>
            <person name="Inoue S."/>
            <person name="Kawahara T."/>
            <person name="Kohda N."/>
        </authorList>
    </citation>
    <scope>NUCLEOTIDE SEQUENCE</scope>
    <source>
        <strain evidence="1">WON2089</strain>
    </source>
</reference>
<proteinExistence type="predicted"/>
<dbReference type="SMART" id="SM01059">
    <property type="entry name" value="CAT"/>
    <property type="match status" value="1"/>
</dbReference>
<dbReference type="EMBL" id="AP025943">
    <property type="protein sequence ID" value="BDL43004.1"/>
    <property type="molecule type" value="Genomic_DNA"/>
</dbReference>
<dbReference type="SUPFAM" id="SSF52777">
    <property type="entry name" value="CoA-dependent acyltransferases"/>
    <property type="match status" value="1"/>
</dbReference>
<evidence type="ECO:0000313" key="1">
    <source>
        <dbReference type="EMBL" id="BDL43004.1"/>
    </source>
</evidence>
<dbReference type="InterPro" id="IPR023213">
    <property type="entry name" value="CAT-like_dom_sf"/>
</dbReference>
<sequence length="209" mass="23839">MKKKIDVDSWSRKSHYEYFQTFDCPMFSITFPVRVDALYRYARENGLSFFAVCLFVLLKALNEVPQFRQRVEDGDVWEYESVDALVPVLAAAGEFSQIVVEYRDSLSGFLEHALPLIQAAKGEPARANPCHRTDIAVFSCLPWMPFTQVASAYRSFRGQYLPLIHWGKMGPDASGRLMMSVAVQANYVLVDGVCVGNFYKNIEYLCSRF</sequence>
<organism evidence="1 2">
    <name type="scientific">Akkermansia biwaensis</name>
    <dbReference type="NCBI Taxonomy" id="2946555"/>
    <lineage>
        <taxon>Bacteria</taxon>
        <taxon>Pseudomonadati</taxon>
        <taxon>Verrucomicrobiota</taxon>
        <taxon>Verrucomicrobiia</taxon>
        <taxon>Verrucomicrobiales</taxon>
        <taxon>Akkermansiaceae</taxon>
        <taxon>Akkermansia</taxon>
    </lineage>
</organism>
<dbReference type="RefSeq" id="WP_215435725.1">
    <property type="nucleotide sequence ID" value="NZ_AP025943.1"/>
</dbReference>
<dbReference type="InterPro" id="IPR001707">
    <property type="entry name" value="Cmp_AcTrfase"/>
</dbReference>
<dbReference type="Gene3D" id="3.30.559.10">
    <property type="entry name" value="Chloramphenicol acetyltransferase-like domain"/>
    <property type="match status" value="1"/>
</dbReference>
<dbReference type="Pfam" id="PF00302">
    <property type="entry name" value="CAT"/>
    <property type="match status" value="1"/>
</dbReference>
<evidence type="ECO:0000313" key="2">
    <source>
        <dbReference type="Proteomes" id="UP001062263"/>
    </source>
</evidence>
<dbReference type="PANTHER" id="PTHR38474">
    <property type="entry name" value="SLR0299 PROTEIN"/>
    <property type="match status" value="1"/>
</dbReference>
<keyword evidence="2" id="KW-1185">Reference proteome</keyword>
<accession>A0ABM7ZE83</accession>
<name>A0ABM7ZE83_9BACT</name>